<feature type="compositionally biased region" description="Acidic residues" evidence="1">
    <location>
        <begin position="695"/>
        <end position="713"/>
    </location>
</feature>
<dbReference type="GeneID" id="27723304"/>
<feature type="region of interest" description="Disordered" evidence="1">
    <location>
        <begin position="122"/>
        <end position="275"/>
    </location>
</feature>
<dbReference type="OrthoDB" id="4835412at2759"/>
<feature type="compositionally biased region" description="Low complexity" evidence="1">
    <location>
        <begin position="987"/>
        <end position="1005"/>
    </location>
</feature>
<feature type="compositionally biased region" description="Polar residues" evidence="1">
    <location>
        <begin position="827"/>
        <end position="866"/>
    </location>
</feature>
<feature type="compositionally biased region" description="Polar residues" evidence="1">
    <location>
        <begin position="162"/>
        <end position="171"/>
    </location>
</feature>
<accession>A0A084G8H2</accession>
<dbReference type="HOGENOM" id="CLU_293226_0_0_1"/>
<feature type="region of interest" description="Disordered" evidence="1">
    <location>
        <begin position="567"/>
        <end position="1037"/>
    </location>
</feature>
<feature type="compositionally biased region" description="Acidic residues" evidence="1">
    <location>
        <begin position="598"/>
        <end position="611"/>
    </location>
</feature>
<feature type="compositionally biased region" description="Basic and acidic residues" evidence="1">
    <location>
        <begin position="646"/>
        <end position="675"/>
    </location>
</feature>
<proteinExistence type="predicted"/>
<dbReference type="VEuPathDB" id="FungiDB:SAPIO_CDS4232"/>
<evidence type="ECO:0000313" key="3">
    <source>
        <dbReference type="Proteomes" id="UP000028545"/>
    </source>
</evidence>
<feature type="compositionally biased region" description="Pro residues" evidence="1">
    <location>
        <begin position="417"/>
        <end position="426"/>
    </location>
</feature>
<organism evidence="2 3">
    <name type="scientific">Pseudallescheria apiosperma</name>
    <name type="common">Scedosporium apiospermum</name>
    <dbReference type="NCBI Taxonomy" id="563466"/>
    <lineage>
        <taxon>Eukaryota</taxon>
        <taxon>Fungi</taxon>
        <taxon>Dikarya</taxon>
        <taxon>Ascomycota</taxon>
        <taxon>Pezizomycotina</taxon>
        <taxon>Sordariomycetes</taxon>
        <taxon>Hypocreomycetidae</taxon>
        <taxon>Microascales</taxon>
        <taxon>Microascaceae</taxon>
        <taxon>Scedosporium</taxon>
    </lineage>
</organism>
<dbReference type="RefSeq" id="XP_016643433.1">
    <property type="nucleotide sequence ID" value="XM_016786831.1"/>
</dbReference>
<feature type="compositionally biased region" description="Polar residues" evidence="1">
    <location>
        <begin position="899"/>
        <end position="908"/>
    </location>
</feature>
<protein>
    <submittedName>
        <fullName evidence="2">Uncharacterized protein</fullName>
    </submittedName>
</protein>
<feature type="compositionally biased region" description="Polar residues" evidence="1">
    <location>
        <begin position="970"/>
        <end position="984"/>
    </location>
</feature>
<feature type="compositionally biased region" description="Gly residues" evidence="1">
    <location>
        <begin position="635"/>
        <end position="645"/>
    </location>
</feature>
<feature type="compositionally biased region" description="Polar residues" evidence="1">
    <location>
        <begin position="397"/>
        <end position="415"/>
    </location>
</feature>
<reference evidence="2 3" key="1">
    <citation type="journal article" date="2014" name="Genome Announc.">
        <title>Draft genome sequence of the pathogenic fungus Scedosporium apiospermum.</title>
        <authorList>
            <person name="Vandeputte P."/>
            <person name="Ghamrawi S."/>
            <person name="Rechenmann M."/>
            <person name="Iltis A."/>
            <person name="Giraud S."/>
            <person name="Fleury M."/>
            <person name="Thornton C."/>
            <person name="Delhaes L."/>
            <person name="Meyer W."/>
            <person name="Papon N."/>
            <person name="Bouchara J.P."/>
        </authorList>
    </citation>
    <scope>NUCLEOTIDE SEQUENCE [LARGE SCALE GENOMIC DNA]</scope>
    <source>
        <strain evidence="2 3">IHEM 14462</strain>
    </source>
</reference>
<gene>
    <name evidence="2" type="ORF">SAPIO_CDS4232</name>
</gene>
<dbReference type="Proteomes" id="UP000028545">
    <property type="component" value="Unassembled WGS sequence"/>
</dbReference>
<keyword evidence="3" id="KW-1185">Reference proteome</keyword>
<dbReference type="EMBL" id="JOWA01000091">
    <property type="protein sequence ID" value="KEZ43634.1"/>
    <property type="molecule type" value="Genomic_DNA"/>
</dbReference>
<name>A0A084G8H2_PSEDA</name>
<feature type="compositionally biased region" description="Basic and acidic residues" evidence="1">
    <location>
        <begin position="146"/>
        <end position="155"/>
    </location>
</feature>
<feature type="compositionally biased region" description="Basic and acidic residues" evidence="1">
    <location>
        <begin position="787"/>
        <end position="797"/>
    </location>
</feature>
<dbReference type="AlphaFoldDB" id="A0A084G8H2"/>
<sequence>MADVEYDTILGRAKQAKAYYSAWAERIGDLKSTDETYEEAVQKLRDKIEHEREGITVGRDIDEIRSAVDRMLKYNTQLKELEMTRESTADGRRKTHKSLLVKELRALLKDLADIVRGLASTTDVPEIPDQGPSGTAESGGANGTSEPRRESRAAPDTETPDGPSQPSQQTADAPPEESASLPPPDGVPSSESQTNANDPPSTEATHSSNRRSATRRAASDARDKARKGTFLHTTPTRPVKRRRVETNYQENGDEEQDPPEEGSGQQPPKKRPPIEFKDVYQDGKAEFRHFIIEYPPNSSKFYIFYCEEHGVHFTTNALVGAAKHLNGEQHNNQRRSHENAIKTLGYEVLNCTTALAEMNNAALTESIQNGTYTVFNRNKLRRAEKEAYAASGANVMPTPQGSLRARNNATETGSVPSPTPGASEPPPKTRKRKSFDGVSEPLVGEVYFGCWSKNRWFVVLLLPRGEAFGDPTFEDLNLPGGLINTGLLGGKIPRCYKYSPGATELLGWSEGFGDGGRSVLERQFPIIFFDNKEFPNKCSVGWMSTKQLRPFDLDDDLASNTPQLDTVQEYLSTRKPLNILKRQGGRGEPGEDGGGNPSEDEEDEVGEEERMDTDTGVREGDEKGGQDRLHVEGDGSAGTGSGGQGEAKEQERHVGQEDGPSEHLEDFFGGSRDKGSPLNIPLPSASSRAIFQYSIDDDEEEEEEGEDFGDDDFTFTTQNLSSPLQSPKGLAKNQLQDPETIAGPSGNAQDTSNTSDYEEKPISSTVPGGNTFSGNSSYTVPPSAVETLRREQAKIMREGGGVQSPAPEIASGLSETAFRALHMDNTPGASGSAQAQTRVPDARTTQQPVQQRVSPPTANVDQNQNRARAPGSGKSPRVETPPLTHMHVPPTQPPPRTQETYSASNPAASSPVKMQATTGSRAGRPSPQAPPQRPAEHVSEQQQRFANPATGERPSDRTASSPNVGPHPSFQFQPVQQPLGSNGPWSGPRAGPLAGAGPTGNATLPNLNPTSHSGGEWPHYMPHSNAYNYGGPHGSWK</sequence>
<feature type="region of interest" description="Disordered" evidence="1">
    <location>
        <begin position="389"/>
        <end position="435"/>
    </location>
</feature>
<feature type="compositionally biased region" description="Polar residues" evidence="1">
    <location>
        <begin position="762"/>
        <end position="780"/>
    </location>
</feature>
<evidence type="ECO:0000256" key="1">
    <source>
        <dbReference type="SAM" id="MobiDB-lite"/>
    </source>
</evidence>
<comment type="caution">
    <text evidence="2">The sequence shown here is derived from an EMBL/GenBank/DDBJ whole genome shotgun (WGS) entry which is preliminary data.</text>
</comment>
<feature type="compositionally biased region" description="Acidic residues" evidence="1">
    <location>
        <begin position="251"/>
        <end position="260"/>
    </location>
</feature>
<dbReference type="KEGG" id="sapo:SAPIO_CDS4232"/>
<feature type="compositionally biased region" description="Polar residues" evidence="1">
    <location>
        <begin position="746"/>
        <end position="755"/>
    </location>
</feature>
<feature type="compositionally biased region" description="Basic and acidic residues" evidence="1">
    <location>
        <begin position="612"/>
        <end position="633"/>
    </location>
</feature>
<feature type="compositionally biased region" description="Polar residues" evidence="1">
    <location>
        <begin position="189"/>
        <end position="203"/>
    </location>
</feature>
<evidence type="ECO:0000313" key="2">
    <source>
        <dbReference type="EMBL" id="KEZ43634.1"/>
    </source>
</evidence>